<gene>
    <name evidence="1" type="ORF">EK21DRAFT_116212</name>
</gene>
<dbReference type="EMBL" id="ML978251">
    <property type="protein sequence ID" value="KAF2026013.1"/>
    <property type="molecule type" value="Genomic_DNA"/>
</dbReference>
<organism evidence="1 2">
    <name type="scientific">Setomelanomma holmii</name>
    <dbReference type="NCBI Taxonomy" id="210430"/>
    <lineage>
        <taxon>Eukaryota</taxon>
        <taxon>Fungi</taxon>
        <taxon>Dikarya</taxon>
        <taxon>Ascomycota</taxon>
        <taxon>Pezizomycotina</taxon>
        <taxon>Dothideomycetes</taxon>
        <taxon>Pleosporomycetidae</taxon>
        <taxon>Pleosporales</taxon>
        <taxon>Pleosporineae</taxon>
        <taxon>Phaeosphaeriaceae</taxon>
        <taxon>Setomelanomma</taxon>
    </lineage>
</organism>
<dbReference type="AlphaFoldDB" id="A0A9P4LI08"/>
<dbReference type="Proteomes" id="UP000799777">
    <property type="component" value="Unassembled WGS sequence"/>
</dbReference>
<evidence type="ECO:0000313" key="1">
    <source>
        <dbReference type="EMBL" id="KAF2026013.1"/>
    </source>
</evidence>
<proteinExistence type="predicted"/>
<accession>A0A9P4LI08</accession>
<keyword evidence="2" id="KW-1185">Reference proteome</keyword>
<evidence type="ECO:0000313" key="2">
    <source>
        <dbReference type="Proteomes" id="UP000799777"/>
    </source>
</evidence>
<reference evidence="1" key="1">
    <citation type="journal article" date="2020" name="Stud. Mycol.">
        <title>101 Dothideomycetes genomes: a test case for predicting lifestyles and emergence of pathogens.</title>
        <authorList>
            <person name="Haridas S."/>
            <person name="Albert R."/>
            <person name="Binder M."/>
            <person name="Bloem J."/>
            <person name="Labutti K."/>
            <person name="Salamov A."/>
            <person name="Andreopoulos B."/>
            <person name="Baker S."/>
            <person name="Barry K."/>
            <person name="Bills G."/>
            <person name="Bluhm B."/>
            <person name="Cannon C."/>
            <person name="Castanera R."/>
            <person name="Culley D."/>
            <person name="Daum C."/>
            <person name="Ezra D."/>
            <person name="Gonzalez J."/>
            <person name="Henrissat B."/>
            <person name="Kuo A."/>
            <person name="Liang C."/>
            <person name="Lipzen A."/>
            <person name="Lutzoni F."/>
            <person name="Magnuson J."/>
            <person name="Mondo S."/>
            <person name="Nolan M."/>
            <person name="Ohm R."/>
            <person name="Pangilinan J."/>
            <person name="Park H.-J."/>
            <person name="Ramirez L."/>
            <person name="Alfaro M."/>
            <person name="Sun H."/>
            <person name="Tritt A."/>
            <person name="Yoshinaga Y."/>
            <person name="Zwiers L.-H."/>
            <person name="Turgeon B."/>
            <person name="Goodwin S."/>
            <person name="Spatafora J."/>
            <person name="Crous P."/>
            <person name="Grigoriev I."/>
        </authorList>
    </citation>
    <scope>NUCLEOTIDE SEQUENCE</scope>
    <source>
        <strain evidence="1">CBS 110217</strain>
    </source>
</reference>
<comment type="caution">
    <text evidence="1">The sequence shown here is derived from an EMBL/GenBank/DDBJ whole genome shotgun (WGS) entry which is preliminary data.</text>
</comment>
<protein>
    <submittedName>
        <fullName evidence="1">Uncharacterized protein</fullName>
    </submittedName>
</protein>
<name>A0A9P4LI08_9PLEO</name>
<sequence>MHSAATQAMCARRSASIRSTWSEGQACTQPAPSVLSTVCRACAAAFQPEHLRLPPKTPVEDPQADGGLIRGHSLHQTTRDVIGDAPFSQKTQSKWAYYVAGMFPEHVSLLKALPALKTIHLVVWRTPKSWDDVVFTDEEKGQFTQKLVDMIRSETGAKIELEILKEEEGRP</sequence>